<evidence type="ECO:0000256" key="2">
    <source>
        <dbReference type="ARBA" id="ARBA00022649"/>
    </source>
</evidence>
<comment type="caution">
    <text evidence="3">The sequence shown here is derived from an EMBL/GenBank/DDBJ whole genome shotgun (WGS) entry which is preliminary data.</text>
</comment>
<protein>
    <submittedName>
        <fullName evidence="3">Type II toxin-antitoxin system RelE/ParE family toxin</fullName>
    </submittedName>
</protein>
<evidence type="ECO:0000313" key="3">
    <source>
        <dbReference type="EMBL" id="TSB01462.1"/>
    </source>
</evidence>
<dbReference type="SUPFAM" id="SSF143011">
    <property type="entry name" value="RelE-like"/>
    <property type="match status" value="1"/>
</dbReference>
<proteinExistence type="inferred from homology"/>
<dbReference type="OrthoDB" id="5570653at2"/>
<dbReference type="InterPro" id="IPR035093">
    <property type="entry name" value="RelE/ParE_toxin_dom_sf"/>
</dbReference>
<evidence type="ECO:0000313" key="4">
    <source>
        <dbReference type="Proteomes" id="UP000320160"/>
    </source>
</evidence>
<reference evidence="3 4" key="1">
    <citation type="submission" date="2019-07" db="EMBL/GenBank/DDBJ databases">
        <authorList>
            <person name="Park M."/>
        </authorList>
    </citation>
    <scope>NUCLEOTIDE SEQUENCE [LARGE SCALE GENOMIC DNA]</scope>
    <source>
        <strain evidence="3 4">KCTC32445</strain>
    </source>
</reference>
<dbReference type="PANTHER" id="PTHR35601:SF1">
    <property type="entry name" value="TOXIN RELE"/>
    <property type="match status" value="1"/>
</dbReference>
<dbReference type="PANTHER" id="PTHR35601">
    <property type="entry name" value="TOXIN RELE"/>
    <property type="match status" value="1"/>
</dbReference>
<comment type="similarity">
    <text evidence="1">Belongs to the RelE toxin family.</text>
</comment>
<dbReference type="AlphaFoldDB" id="A0A553W9V8"/>
<dbReference type="NCBIfam" id="TIGR02385">
    <property type="entry name" value="RelE_StbE"/>
    <property type="match status" value="1"/>
</dbReference>
<dbReference type="RefSeq" id="WP_143776682.1">
    <property type="nucleotide sequence ID" value="NZ_OZ260107.1"/>
</dbReference>
<evidence type="ECO:0000256" key="1">
    <source>
        <dbReference type="ARBA" id="ARBA00006226"/>
    </source>
</evidence>
<name>A0A553W9V8_9SPHN</name>
<dbReference type="InterPro" id="IPR007712">
    <property type="entry name" value="RelE/ParE_toxin"/>
</dbReference>
<gene>
    <name evidence="3" type="ORF">FOM92_09715</name>
</gene>
<sequence>MPSAKWTVAFDPAAAKELKKLGREPARRIIDILETRIATLDDPRDLGKPLLGEWSGYWRWRVGDYRIIARIEDERIVIFVVRVAHRREVY</sequence>
<dbReference type="Pfam" id="PF05016">
    <property type="entry name" value="ParE_toxin"/>
    <property type="match status" value="1"/>
</dbReference>
<organism evidence="3 4">
    <name type="scientific">Sphingorhabdus contaminans</name>
    <dbReference type="NCBI Taxonomy" id="1343899"/>
    <lineage>
        <taxon>Bacteria</taxon>
        <taxon>Pseudomonadati</taxon>
        <taxon>Pseudomonadota</taxon>
        <taxon>Alphaproteobacteria</taxon>
        <taxon>Sphingomonadales</taxon>
        <taxon>Sphingomonadaceae</taxon>
        <taxon>Sphingorhabdus</taxon>
    </lineage>
</organism>
<dbReference type="Gene3D" id="3.30.2310.20">
    <property type="entry name" value="RelE-like"/>
    <property type="match status" value="1"/>
</dbReference>
<keyword evidence="4" id="KW-1185">Reference proteome</keyword>
<dbReference type="EMBL" id="VKKU01000002">
    <property type="protein sequence ID" value="TSB01462.1"/>
    <property type="molecule type" value="Genomic_DNA"/>
</dbReference>
<keyword evidence="2" id="KW-1277">Toxin-antitoxin system</keyword>
<accession>A0A553W9V8</accession>
<dbReference type="Proteomes" id="UP000320160">
    <property type="component" value="Unassembled WGS sequence"/>
</dbReference>